<reference evidence="3" key="1">
    <citation type="journal article" date="2019" name="Int. J. Syst. Evol. Microbiol.">
        <title>The Global Catalogue of Microorganisms (GCM) 10K type strain sequencing project: providing services to taxonomists for standard genome sequencing and annotation.</title>
        <authorList>
            <consortium name="The Broad Institute Genomics Platform"/>
            <consortium name="The Broad Institute Genome Sequencing Center for Infectious Disease"/>
            <person name="Wu L."/>
            <person name="Ma J."/>
        </authorList>
    </citation>
    <scope>NUCLEOTIDE SEQUENCE [LARGE SCALE GENOMIC DNA]</scope>
    <source>
        <strain evidence="3">JCM 3369</strain>
    </source>
</reference>
<keyword evidence="1" id="KW-0732">Signal</keyword>
<feature type="signal peptide" evidence="1">
    <location>
        <begin position="1"/>
        <end position="27"/>
    </location>
</feature>
<dbReference type="Proteomes" id="UP001595955">
    <property type="component" value="Unassembled WGS sequence"/>
</dbReference>
<sequence>MTRWKRLPAVSALAVPLLLGASFLTPAAAQVAPAPGPLVCGTVDDGSVPATQEPEAVLDTVEVGPTWAGHYVGQALLTDGEDQYVGYYDADRQLTVAHRTLGSDSWTHQRVGSQTGWDSHNYVTLATDPSGNLHVAGNMHNVPLLYWRTTTPGDVTTLERVTTMVDAARERRVTYPVFLELEDETLVFRYRDGGSGNGIDLYNSYDAATGGWGGLIDSPLLSGEGQRNAYAAKPRLGPDGNYHMVWVWRNTPIASSTHTVSYARSADLESWETSTGEPLTLPITFATSDVVDPVPPEGGMINNNAQVGFDADGAPVVAYHKYDEEGNTQVYVARPDDSAAGWENVQVSDWTGAWDFSQPGTLVFQVEIYWAPEVLPDGNLRLDVTCRGEARTFILDGETLEPIEEIATPATEPAAVSELRSDYVHPVPGEGGTDMQVNLNDDSGAAGSFHARDLVPDADEDLRYLLRWESLGENQDRPRAAWPGAQPLEVVVLGTEDACRDGGWERFDFAGERACVNHVRVATGQEPVEEPAVTVDTGTRCVAGKAVQTVRVTSTEPVEAVVSGAYGTRTLTLAADRTVTVAFSTRLSSVPDGEVTVTTGTGDTATEVRADYTGHSCGIRRLAPAQDQPQE</sequence>
<accession>A0ABV9DBY7</accession>
<keyword evidence="3" id="KW-1185">Reference proteome</keyword>
<dbReference type="Pfam" id="PF15892">
    <property type="entry name" value="BNR_4"/>
    <property type="match status" value="1"/>
</dbReference>
<protein>
    <submittedName>
        <fullName evidence="2">BNR repeat-containing protein</fullName>
    </submittedName>
</protein>
<proteinExistence type="predicted"/>
<organism evidence="2 3">
    <name type="scientific">Georgenia faecalis</name>
    <dbReference type="NCBI Taxonomy" id="2483799"/>
    <lineage>
        <taxon>Bacteria</taxon>
        <taxon>Bacillati</taxon>
        <taxon>Actinomycetota</taxon>
        <taxon>Actinomycetes</taxon>
        <taxon>Micrococcales</taxon>
        <taxon>Bogoriellaceae</taxon>
        <taxon>Georgenia</taxon>
    </lineage>
</organism>
<evidence type="ECO:0000256" key="1">
    <source>
        <dbReference type="SAM" id="SignalP"/>
    </source>
</evidence>
<evidence type="ECO:0000313" key="3">
    <source>
        <dbReference type="Proteomes" id="UP001595955"/>
    </source>
</evidence>
<feature type="chain" id="PRO_5045534858" evidence="1">
    <location>
        <begin position="28"/>
        <end position="631"/>
    </location>
</feature>
<dbReference type="EMBL" id="JBHSGF010000010">
    <property type="protein sequence ID" value="MFC4556292.1"/>
    <property type="molecule type" value="Genomic_DNA"/>
</dbReference>
<evidence type="ECO:0000313" key="2">
    <source>
        <dbReference type="EMBL" id="MFC4556292.1"/>
    </source>
</evidence>
<gene>
    <name evidence="2" type="ORF">ACFO3F_13650</name>
</gene>
<dbReference type="RefSeq" id="WP_164471480.1">
    <property type="nucleotide sequence ID" value="NZ_CP033325.1"/>
</dbReference>
<comment type="caution">
    <text evidence="2">The sequence shown here is derived from an EMBL/GenBank/DDBJ whole genome shotgun (WGS) entry which is preliminary data.</text>
</comment>
<name>A0ABV9DBY7_9MICO</name>